<evidence type="ECO:0000313" key="3">
    <source>
        <dbReference type="Proteomes" id="UP000324222"/>
    </source>
</evidence>
<reference evidence="2 3" key="1">
    <citation type="submission" date="2019-05" db="EMBL/GenBank/DDBJ databases">
        <title>Another draft genome of Portunus trituberculatus and its Hox gene families provides insights of decapod evolution.</title>
        <authorList>
            <person name="Jeong J.-H."/>
            <person name="Song I."/>
            <person name="Kim S."/>
            <person name="Choi T."/>
            <person name="Kim D."/>
            <person name="Ryu S."/>
            <person name="Kim W."/>
        </authorList>
    </citation>
    <scope>NUCLEOTIDE SEQUENCE [LARGE SCALE GENOMIC DNA]</scope>
    <source>
        <tissue evidence="2">Muscle</tissue>
    </source>
</reference>
<sequence>MLGGRSSDSHDRQNDLPPGEEWGKATASILFQNIRAPENTRKETLNEPQLSLGDLSSGDGGDGGGDVNILHHSRITRKEAVDISAYKRVGAV</sequence>
<comment type="caution">
    <text evidence="2">The sequence shown here is derived from an EMBL/GenBank/DDBJ whole genome shotgun (WGS) entry which is preliminary data.</text>
</comment>
<organism evidence="2 3">
    <name type="scientific">Portunus trituberculatus</name>
    <name type="common">Swimming crab</name>
    <name type="synonym">Neptunus trituberculatus</name>
    <dbReference type="NCBI Taxonomy" id="210409"/>
    <lineage>
        <taxon>Eukaryota</taxon>
        <taxon>Metazoa</taxon>
        <taxon>Ecdysozoa</taxon>
        <taxon>Arthropoda</taxon>
        <taxon>Crustacea</taxon>
        <taxon>Multicrustacea</taxon>
        <taxon>Malacostraca</taxon>
        <taxon>Eumalacostraca</taxon>
        <taxon>Eucarida</taxon>
        <taxon>Decapoda</taxon>
        <taxon>Pleocyemata</taxon>
        <taxon>Brachyura</taxon>
        <taxon>Eubrachyura</taxon>
        <taxon>Portunoidea</taxon>
        <taxon>Portunidae</taxon>
        <taxon>Portuninae</taxon>
        <taxon>Portunus</taxon>
    </lineage>
</organism>
<dbReference type="Proteomes" id="UP000324222">
    <property type="component" value="Unassembled WGS sequence"/>
</dbReference>
<evidence type="ECO:0000256" key="1">
    <source>
        <dbReference type="SAM" id="MobiDB-lite"/>
    </source>
</evidence>
<feature type="region of interest" description="Disordered" evidence="1">
    <location>
        <begin position="1"/>
        <end position="68"/>
    </location>
</feature>
<protein>
    <submittedName>
        <fullName evidence="2">Uncharacterized protein</fullName>
    </submittedName>
</protein>
<dbReference type="AlphaFoldDB" id="A0A5B7HHL4"/>
<name>A0A5B7HHL4_PORTR</name>
<dbReference type="EMBL" id="VSRR010029380">
    <property type="protein sequence ID" value="MPC69416.1"/>
    <property type="molecule type" value="Genomic_DNA"/>
</dbReference>
<accession>A0A5B7HHL4</accession>
<gene>
    <name evidence="2" type="ORF">E2C01_063640</name>
</gene>
<keyword evidence="3" id="KW-1185">Reference proteome</keyword>
<evidence type="ECO:0000313" key="2">
    <source>
        <dbReference type="EMBL" id="MPC69416.1"/>
    </source>
</evidence>
<proteinExistence type="predicted"/>